<keyword evidence="3" id="KW-1185">Reference proteome</keyword>
<accession>A0A2Z2P789</accession>
<evidence type="ECO:0000256" key="1">
    <source>
        <dbReference type="SAM" id="Phobius"/>
    </source>
</evidence>
<dbReference type="NCBIfam" id="TIGR02532">
    <property type="entry name" value="IV_pilin_GFxxxE"/>
    <property type="match status" value="1"/>
</dbReference>
<dbReference type="OrthoDB" id="5296662at2"/>
<dbReference type="Pfam" id="PF16074">
    <property type="entry name" value="PilW"/>
    <property type="match status" value="1"/>
</dbReference>
<dbReference type="InterPro" id="IPR032092">
    <property type="entry name" value="PilW"/>
</dbReference>
<keyword evidence="1" id="KW-0812">Transmembrane</keyword>
<dbReference type="GO" id="GO:0043683">
    <property type="term" value="P:type IV pilus assembly"/>
    <property type="evidence" value="ECO:0007669"/>
    <property type="project" value="InterPro"/>
</dbReference>
<dbReference type="KEGG" id="gai:IMCC3135_32560"/>
<dbReference type="PROSITE" id="PS00409">
    <property type="entry name" value="PROKAR_NTER_METHYL"/>
    <property type="match status" value="1"/>
</dbReference>
<dbReference type="EMBL" id="CP018632">
    <property type="protein sequence ID" value="ASJ76557.1"/>
    <property type="molecule type" value="Genomic_DNA"/>
</dbReference>
<sequence>MNSRQQPLGGRRRMGRCCLERNQRGLSLIELMISMVLGLIVIAAVFNMYAGSSRSAKFTEGLQAMQENGRYGVSVLQRGLRLAGFTSNPLPVSSFEGIDIASSGISDSGHSSIAIRSEQAYDCNGLETSATSGVAVNVYRLDAVAEQLTCQGNQGGDAMAIVEGVEAFRVLYGIDADGDSTSDQPQQYIPYAADINPEEVVALRFALLVNSGEAIRTRNVSSSFTVLDTTYALEDRKAREVFSSTVKLRNRR</sequence>
<keyword evidence="1" id="KW-0472">Membrane</keyword>
<dbReference type="Pfam" id="PF07963">
    <property type="entry name" value="N_methyl"/>
    <property type="match status" value="1"/>
</dbReference>
<dbReference type="Proteomes" id="UP000250079">
    <property type="component" value="Chromosome"/>
</dbReference>
<feature type="transmembrane region" description="Helical" evidence="1">
    <location>
        <begin position="31"/>
        <end position="50"/>
    </location>
</feature>
<dbReference type="RefSeq" id="WP_088921319.1">
    <property type="nucleotide sequence ID" value="NZ_CP018632.1"/>
</dbReference>
<evidence type="ECO:0008006" key="4">
    <source>
        <dbReference type="Google" id="ProtNLM"/>
    </source>
</evidence>
<reference evidence="2 3" key="1">
    <citation type="submission" date="2016-12" db="EMBL/GenBank/DDBJ databases">
        <authorList>
            <person name="Song W.-J."/>
            <person name="Kurnit D.M."/>
        </authorList>
    </citation>
    <scope>NUCLEOTIDE SEQUENCE [LARGE SCALE GENOMIC DNA]</scope>
    <source>
        <strain evidence="2 3">IMCC3135</strain>
    </source>
</reference>
<dbReference type="InterPro" id="IPR012902">
    <property type="entry name" value="N_methyl_site"/>
</dbReference>
<protein>
    <recommendedName>
        <fullName evidence="4">Type IV pilus assembly protein PilW</fullName>
    </recommendedName>
</protein>
<evidence type="ECO:0000313" key="3">
    <source>
        <dbReference type="Proteomes" id="UP000250079"/>
    </source>
</evidence>
<keyword evidence="1" id="KW-1133">Transmembrane helix</keyword>
<organism evidence="2 3">
    <name type="scientific">Granulosicoccus antarcticus IMCC3135</name>
    <dbReference type="NCBI Taxonomy" id="1192854"/>
    <lineage>
        <taxon>Bacteria</taxon>
        <taxon>Pseudomonadati</taxon>
        <taxon>Pseudomonadota</taxon>
        <taxon>Gammaproteobacteria</taxon>
        <taxon>Chromatiales</taxon>
        <taxon>Granulosicoccaceae</taxon>
        <taxon>Granulosicoccus</taxon>
    </lineage>
</organism>
<dbReference type="AlphaFoldDB" id="A0A2Z2P789"/>
<gene>
    <name evidence="2" type="ORF">IMCC3135_32560</name>
</gene>
<proteinExistence type="predicted"/>
<evidence type="ECO:0000313" key="2">
    <source>
        <dbReference type="EMBL" id="ASJ76557.1"/>
    </source>
</evidence>
<name>A0A2Z2P789_9GAMM</name>